<feature type="non-terminal residue" evidence="2">
    <location>
        <position position="1"/>
    </location>
</feature>
<comment type="caution">
    <text evidence="2">The sequence shown here is derived from an EMBL/GenBank/DDBJ whole genome shotgun (WGS) entry which is preliminary data.</text>
</comment>
<accession>A0ABN9PID3</accession>
<dbReference type="Proteomes" id="UP001189429">
    <property type="component" value="Unassembled WGS sequence"/>
</dbReference>
<sequence length="66" mass="6845">APNIGALFRYDQHISDLGLPPGLTTAPARYAAEAPEEGRGSDPFGLSHSGATLDANTARMLHALEG</sequence>
<name>A0ABN9PID3_9DINO</name>
<gene>
    <name evidence="2" type="ORF">PCOR1329_LOCUS2257</name>
</gene>
<reference evidence="2" key="1">
    <citation type="submission" date="2023-10" db="EMBL/GenBank/DDBJ databases">
        <authorList>
            <person name="Chen Y."/>
            <person name="Shah S."/>
            <person name="Dougan E. K."/>
            <person name="Thang M."/>
            <person name="Chan C."/>
        </authorList>
    </citation>
    <scope>NUCLEOTIDE SEQUENCE [LARGE SCALE GENOMIC DNA]</scope>
</reference>
<feature type="non-terminal residue" evidence="2">
    <location>
        <position position="66"/>
    </location>
</feature>
<evidence type="ECO:0000313" key="3">
    <source>
        <dbReference type="Proteomes" id="UP001189429"/>
    </source>
</evidence>
<dbReference type="EMBL" id="CAUYUJ010000559">
    <property type="protein sequence ID" value="CAK0791322.1"/>
    <property type="molecule type" value="Genomic_DNA"/>
</dbReference>
<feature type="region of interest" description="Disordered" evidence="1">
    <location>
        <begin position="31"/>
        <end position="51"/>
    </location>
</feature>
<keyword evidence="3" id="KW-1185">Reference proteome</keyword>
<evidence type="ECO:0008006" key="4">
    <source>
        <dbReference type="Google" id="ProtNLM"/>
    </source>
</evidence>
<evidence type="ECO:0000256" key="1">
    <source>
        <dbReference type="SAM" id="MobiDB-lite"/>
    </source>
</evidence>
<evidence type="ECO:0000313" key="2">
    <source>
        <dbReference type="EMBL" id="CAK0791322.1"/>
    </source>
</evidence>
<protein>
    <recommendedName>
        <fullName evidence="4">Phospholipase B-like</fullName>
    </recommendedName>
</protein>
<proteinExistence type="predicted"/>
<organism evidence="2 3">
    <name type="scientific">Prorocentrum cordatum</name>
    <dbReference type="NCBI Taxonomy" id="2364126"/>
    <lineage>
        <taxon>Eukaryota</taxon>
        <taxon>Sar</taxon>
        <taxon>Alveolata</taxon>
        <taxon>Dinophyceae</taxon>
        <taxon>Prorocentrales</taxon>
        <taxon>Prorocentraceae</taxon>
        <taxon>Prorocentrum</taxon>
    </lineage>
</organism>